<dbReference type="Gene3D" id="1.20.120.20">
    <property type="entry name" value="Apolipoprotein"/>
    <property type="match status" value="1"/>
</dbReference>
<sequence length="832" mass="86515">MDRLSLRHDNEGFVTGGTPLDLSGERERLRLLRSIKRDTADMLDVMHKTERKTPVPERAPASQITQLSASIRRLAQVNAANDAVMRAQRAQSRARDELGRFLPSTPASDLRAPVQSSAAASADVAAPVPVSAPAPAPLQAREPSARRNRAPILAETAETPQRGANGRFVGRGNGGNGESDSESRQKEESRTSRILGKLKDMFGGARDGISGAADGYEQVDPAIGAAKEASGIVSPLMRPVKGLLGLIRRPGKDLENAERKVVVPWYRRIWDQLRDLNKKTGRESGGGLISKGFGLIMGLLRRIPGFGLLGKGVKGVAGLAGRALGGLAGIGGKIAKFLGPLGKLALPLAGMLAAVKGFNTSTEEYAKRLGVELNGSLAQELGVRFVGVLGDLGNLLTFGLAGKFGELISPYLQPVFEGIGKAWDASMEWFQTAWAGVTSGVTKSWDAVTSGIAKAWDDIKSSATKVFDGIGDWIDEKLGRVKDVGKAVANKAGEAWQGAKDTASSAASTVKDKASSAYEAATIAGGRLVGSLDKGYRHKETFDGIKGGAQLAKMGSYTNEEAARIRELKTTGANTTGSLKGGMPLDIQNKIIASAKAAGLNPQDMLDMANIESGGNANAISSTGAIGVYQMTGRTATGLGITDRFDVDQNIEGGMKLAQQNAAVLKKAGLPVNRDSLYMLHQLGPTAGVDLLKGAAQGKSMNELSTLTQSSAALNVGKGSKTAAEYLAANHKALDARLNKGKADLPAGIAAPGAPAAIDPAPKAMPAVARVAPAAENLRVTPVPAIPKPLASNDKPAAPAPLTVELPLTQNLSDRGLAHAATGGVGMQAGVR</sequence>
<dbReference type="GO" id="GO:0008933">
    <property type="term" value="F:peptidoglycan lytic transglycosylase activity"/>
    <property type="evidence" value="ECO:0007669"/>
    <property type="project" value="InterPro"/>
</dbReference>
<protein>
    <submittedName>
        <fullName evidence="4">Transglycosylase SLT domain-containing protein</fullName>
    </submittedName>
</protein>
<reference evidence="4 5" key="1">
    <citation type="submission" date="2016-10" db="EMBL/GenBank/DDBJ databases">
        <authorList>
            <person name="Varghese N."/>
            <person name="Submissions S."/>
        </authorList>
    </citation>
    <scope>NUCLEOTIDE SEQUENCE [LARGE SCALE GENOMIC DNA]</scope>
    <source>
        <strain evidence="4 5">LMG 21974</strain>
    </source>
</reference>
<dbReference type="Gene3D" id="1.10.530.10">
    <property type="match status" value="1"/>
</dbReference>
<evidence type="ECO:0000259" key="3">
    <source>
        <dbReference type="Pfam" id="PF01464"/>
    </source>
</evidence>
<dbReference type="Pfam" id="PF01464">
    <property type="entry name" value="SLT"/>
    <property type="match status" value="1"/>
</dbReference>
<dbReference type="InterPro" id="IPR000189">
    <property type="entry name" value="Transglyc_AS"/>
</dbReference>
<comment type="caution">
    <text evidence="4">The sequence shown here is derived from an EMBL/GenBank/DDBJ whole genome shotgun (WGS) entry which is preliminary data.</text>
</comment>
<name>A0A9X8MH19_9PSED</name>
<dbReference type="GO" id="GO:0000270">
    <property type="term" value="P:peptidoglycan metabolic process"/>
    <property type="evidence" value="ECO:0007669"/>
    <property type="project" value="InterPro"/>
</dbReference>
<dbReference type="GeneID" id="300268712"/>
<evidence type="ECO:0000256" key="1">
    <source>
        <dbReference type="ARBA" id="ARBA00007734"/>
    </source>
</evidence>
<dbReference type="InterPro" id="IPR023346">
    <property type="entry name" value="Lysozyme-like_dom_sf"/>
</dbReference>
<feature type="domain" description="Transglycosylase SLT" evidence="3">
    <location>
        <begin position="591"/>
        <end position="662"/>
    </location>
</feature>
<feature type="compositionally biased region" description="Basic and acidic residues" evidence="2">
    <location>
        <begin position="181"/>
        <end position="191"/>
    </location>
</feature>
<feature type="region of interest" description="Disordered" evidence="2">
    <location>
        <begin position="153"/>
        <end position="195"/>
    </location>
</feature>
<evidence type="ECO:0000313" key="4">
    <source>
        <dbReference type="EMBL" id="SER36036.1"/>
    </source>
</evidence>
<evidence type="ECO:0000313" key="5">
    <source>
        <dbReference type="Proteomes" id="UP000183210"/>
    </source>
</evidence>
<proteinExistence type="inferred from homology"/>
<dbReference type="RefSeq" id="WP_074829593.1">
    <property type="nucleotide sequence ID" value="NZ_FOEV01000018.1"/>
</dbReference>
<dbReference type="PROSITE" id="PS00922">
    <property type="entry name" value="TRANSGLYCOSYLASE"/>
    <property type="match status" value="1"/>
</dbReference>
<dbReference type="InterPro" id="IPR008258">
    <property type="entry name" value="Transglycosylase_SLT_dom_1"/>
</dbReference>
<dbReference type="GO" id="GO:0016020">
    <property type="term" value="C:membrane"/>
    <property type="evidence" value="ECO:0007669"/>
    <property type="project" value="InterPro"/>
</dbReference>
<comment type="similarity">
    <text evidence="1">Belongs to the transglycosylase Slt family.</text>
</comment>
<dbReference type="SUPFAM" id="SSF53955">
    <property type="entry name" value="Lysozyme-like"/>
    <property type="match status" value="1"/>
</dbReference>
<organism evidence="4 5">
    <name type="scientific">Pseudomonas lutea</name>
    <dbReference type="NCBI Taxonomy" id="243924"/>
    <lineage>
        <taxon>Bacteria</taxon>
        <taxon>Pseudomonadati</taxon>
        <taxon>Pseudomonadota</taxon>
        <taxon>Gammaproteobacteria</taxon>
        <taxon>Pseudomonadales</taxon>
        <taxon>Pseudomonadaceae</taxon>
        <taxon>Pseudomonas</taxon>
    </lineage>
</organism>
<dbReference type="EMBL" id="FOEV01000018">
    <property type="protein sequence ID" value="SER36036.1"/>
    <property type="molecule type" value="Genomic_DNA"/>
</dbReference>
<dbReference type="AlphaFoldDB" id="A0A9X8MH19"/>
<accession>A0A9X8MH19</accession>
<dbReference type="Proteomes" id="UP000183210">
    <property type="component" value="Unassembled WGS sequence"/>
</dbReference>
<gene>
    <name evidence="4" type="ORF">SAMN05216409_11835</name>
</gene>
<evidence type="ECO:0000256" key="2">
    <source>
        <dbReference type="SAM" id="MobiDB-lite"/>
    </source>
</evidence>